<accession>A0A225WDR5</accession>
<dbReference type="OrthoDB" id="74001at2759"/>
<evidence type="ECO:0000256" key="1">
    <source>
        <dbReference type="ARBA" id="ARBA00022737"/>
    </source>
</evidence>
<dbReference type="InterPro" id="IPR002110">
    <property type="entry name" value="Ankyrin_rpt"/>
</dbReference>
<sequence>MCALEARREDTALALLKFAATPGESGGGGQEVADKLVRDKGPGGKQSIHFAARHGCAKVLEYLLTQCGGAVEVNAVSGGTNKSTPLTFAAQSGHLECVRILLSNGARVDLGDKLKKTPLILAVKNGHTSVAAALINGGANVNAYDTSENSVAHYAASYGWPSCLQLLCDLGAELWSQNAWGFTALACALLKQRRACAELILSQVSGEAQQKFLDFRDRQGRTMLFLQCQHSRSIDQLSYLLEKGLNPNISDSEGEYPLQRLIKRACDEAPQTGIGSTSSNQKLSKFFLDAVGLLLQHGAQPQYDLCRTDPKTDEENSPTMLQPLQLAMVGNQTEIVDLLLNQQGVHSDAQSSDGSDAWMTAVALGAGIGDAFLSKLLDHHDTAKAGPLKLAGRSRPEHENFFHVVANHEAIKLTAMPKLIVKCAEKCPTTSEMMCETDAHGYTPVMRLLDPDHERSVPSQIIQTDPDMLQHMCDVDRRLTEVLSLFAEKTTNRDAFVRCEEASAPAHA</sequence>
<keyword evidence="1" id="KW-0677">Repeat</keyword>
<evidence type="ECO:0000313" key="5">
    <source>
        <dbReference type="Proteomes" id="UP000198211"/>
    </source>
</evidence>
<reference evidence="5" key="1">
    <citation type="submission" date="2017-03" db="EMBL/GenBank/DDBJ databases">
        <title>Phytopthora megakarya and P. palmivora, two closely related causual agents of cacao black pod achieved similar genome size and gene model numbers by different mechanisms.</title>
        <authorList>
            <person name="Ali S."/>
            <person name="Shao J."/>
            <person name="Larry D.J."/>
            <person name="Kronmiller B."/>
            <person name="Shen D."/>
            <person name="Strem M.D."/>
            <person name="Melnick R.L."/>
            <person name="Guiltinan M.J."/>
            <person name="Tyler B.M."/>
            <person name="Meinhardt L.W."/>
            <person name="Bailey B.A."/>
        </authorList>
    </citation>
    <scope>NUCLEOTIDE SEQUENCE [LARGE SCALE GENOMIC DNA]</scope>
    <source>
        <strain evidence="5">zdho120</strain>
    </source>
</reference>
<keyword evidence="2 3" id="KW-0040">ANK repeat</keyword>
<dbReference type="Pfam" id="PF12796">
    <property type="entry name" value="Ank_2"/>
    <property type="match status" value="1"/>
</dbReference>
<dbReference type="Proteomes" id="UP000198211">
    <property type="component" value="Unassembled WGS sequence"/>
</dbReference>
<evidence type="ECO:0000256" key="3">
    <source>
        <dbReference type="PROSITE-ProRule" id="PRU00023"/>
    </source>
</evidence>
<dbReference type="SUPFAM" id="SSF48403">
    <property type="entry name" value="Ankyrin repeat"/>
    <property type="match status" value="1"/>
</dbReference>
<dbReference type="AlphaFoldDB" id="A0A225WDR5"/>
<gene>
    <name evidence="4" type="ORF">PHMEG_00011447</name>
</gene>
<dbReference type="PROSITE" id="PS50297">
    <property type="entry name" value="ANK_REP_REGION"/>
    <property type="match status" value="2"/>
</dbReference>
<feature type="repeat" description="ANK" evidence="3">
    <location>
        <begin position="114"/>
        <end position="146"/>
    </location>
</feature>
<dbReference type="Pfam" id="PF13637">
    <property type="entry name" value="Ank_4"/>
    <property type="match status" value="1"/>
</dbReference>
<evidence type="ECO:0000256" key="2">
    <source>
        <dbReference type="ARBA" id="ARBA00023043"/>
    </source>
</evidence>
<comment type="caution">
    <text evidence="4">The sequence shown here is derived from an EMBL/GenBank/DDBJ whole genome shotgun (WGS) entry which is preliminary data.</text>
</comment>
<dbReference type="PANTHER" id="PTHR24198">
    <property type="entry name" value="ANKYRIN REPEAT AND PROTEIN KINASE DOMAIN-CONTAINING PROTEIN"/>
    <property type="match status" value="1"/>
</dbReference>
<protein>
    <submittedName>
        <fullName evidence="4">Uncharacterized protein</fullName>
    </submittedName>
</protein>
<feature type="repeat" description="ANK" evidence="3">
    <location>
        <begin position="81"/>
        <end position="113"/>
    </location>
</feature>
<proteinExistence type="predicted"/>
<dbReference type="PANTHER" id="PTHR24198:SF165">
    <property type="entry name" value="ANKYRIN REPEAT-CONTAINING PROTEIN-RELATED"/>
    <property type="match status" value="1"/>
</dbReference>
<dbReference type="Gene3D" id="1.25.40.20">
    <property type="entry name" value="Ankyrin repeat-containing domain"/>
    <property type="match status" value="3"/>
</dbReference>
<name>A0A225WDR5_9STRA</name>
<evidence type="ECO:0000313" key="4">
    <source>
        <dbReference type="EMBL" id="OWZ14990.1"/>
    </source>
</evidence>
<keyword evidence="5" id="KW-1185">Reference proteome</keyword>
<organism evidence="4 5">
    <name type="scientific">Phytophthora megakarya</name>
    <dbReference type="NCBI Taxonomy" id="4795"/>
    <lineage>
        <taxon>Eukaryota</taxon>
        <taxon>Sar</taxon>
        <taxon>Stramenopiles</taxon>
        <taxon>Oomycota</taxon>
        <taxon>Peronosporomycetes</taxon>
        <taxon>Peronosporales</taxon>
        <taxon>Peronosporaceae</taxon>
        <taxon>Phytophthora</taxon>
    </lineage>
</organism>
<dbReference type="PROSITE" id="PS50088">
    <property type="entry name" value="ANK_REPEAT"/>
    <property type="match status" value="2"/>
</dbReference>
<dbReference type="InterPro" id="IPR036770">
    <property type="entry name" value="Ankyrin_rpt-contain_sf"/>
</dbReference>
<dbReference type="SMART" id="SM00248">
    <property type="entry name" value="ANK"/>
    <property type="match status" value="7"/>
</dbReference>
<dbReference type="EMBL" id="NBNE01001217">
    <property type="protein sequence ID" value="OWZ14990.1"/>
    <property type="molecule type" value="Genomic_DNA"/>
</dbReference>
<dbReference type="STRING" id="4795.A0A225WDR5"/>